<feature type="transmembrane region" description="Helical" evidence="7">
    <location>
        <begin position="713"/>
        <end position="735"/>
    </location>
</feature>
<feature type="transmembrane region" description="Helical" evidence="7">
    <location>
        <begin position="822"/>
        <end position="842"/>
    </location>
</feature>
<feature type="domain" description="Protein kinase" evidence="8">
    <location>
        <begin position="22"/>
        <end position="283"/>
    </location>
</feature>
<dbReference type="EMBL" id="JACRIW010000095">
    <property type="protein sequence ID" value="MBI5170506.1"/>
    <property type="molecule type" value="Genomic_DNA"/>
</dbReference>
<evidence type="ECO:0000256" key="1">
    <source>
        <dbReference type="ARBA" id="ARBA00022679"/>
    </source>
</evidence>
<feature type="transmembrane region" description="Helical" evidence="7">
    <location>
        <begin position="773"/>
        <end position="790"/>
    </location>
</feature>
<feature type="transmembrane region" description="Helical" evidence="7">
    <location>
        <begin position="587"/>
        <end position="607"/>
    </location>
</feature>
<dbReference type="Pfam" id="PF00069">
    <property type="entry name" value="Pkinase"/>
    <property type="match status" value="1"/>
</dbReference>
<name>A0A933SDE8_UNCEI</name>
<dbReference type="PANTHER" id="PTHR43289">
    <property type="entry name" value="MITOGEN-ACTIVATED PROTEIN KINASE KINASE KINASE 20-RELATED"/>
    <property type="match status" value="1"/>
</dbReference>
<keyword evidence="3 9" id="KW-0418">Kinase</keyword>
<dbReference type="AlphaFoldDB" id="A0A933SDE8"/>
<feature type="transmembrane region" description="Helical" evidence="7">
    <location>
        <begin position="797"/>
        <end position="816"/>
    </location>
</feature>
<comment type="caution">
    <text evidence="9">The sequence shown here is derived from an EMBL/GenBank/DDBJ whole genome shotgun (WGS) entry which is preliminary data.</text>
</comment>
<dbReference type="GO" id="GO:0005524">
    <property type="term" value="F:ATP binding"/>
    <property type="evidence" value="ECO:0007669"/>
    <property type="project" value="UniProtKB-UniRule"/>
</dbReference>
<evidence type="ECO:0000256" key="3">
    <source>
        <dbReference type="ARBA" id="ARBA00022777"/>
    </source>
</evidence>
<dbReference type="InterPro" id="IPR008271">
    <property type="entry name" value="Ser/Thr_kinase_AS"/>
</dbReference>
<evidence type="ECO:0000256" key="5">
    <source>
        <dbReference type="PROSITE-ProRule" id="PRU10141"/>
    </source>
</evidence>
<reference evidence="9" key="1">
    <citation type="submission" date="2020-07" db="EMBL/GenBank/DDBJ databases">
        <title>Huge and variable diversity of episymbiotic CPR bacteria and DPANN archaea in groundwater ecosystems.</title>
        <authorList>
            <person name="He C.Y."/>
            <person name="Keren R."/>
            <person name="Whittaker M."/>
            <person name="Farag I.F."/>
            <person name="Doudna J."/>
            <person name="Cate J.H.D."/>
            <person name="Banfield J.F."/>
        </authorList>
    </citation>
    <scope>NUCLEOTIDE SEQUENCE</scope>
    <source>
        <strain evidence="9">NC_groundwater_1813_Pr3_B-0.1um_71_17</strain>
    </source>
</reference>
<dbReference type="PROSITE" id="PS00108">
    <property type="entry name" value="PROTEIN_KINASE_ST"/>
    <property type="match status" value="1"/>
</dbReference>
<proteinExistence type="predicted"/>
<dbReference type="GO" id="GO:0004674">
    <property type="term" value="F:protein serine/threonine kinase activity"/>
    <property type="evidence" value="ECO:0007669"/>
    <property type="project" value="UniProtKB-KW"/>
</dbReference>
<dbReference type="InterPro" id="IPR011009">
    <property type="entry name" value="Kinase-like_dom_sf"/>
</dbReference>
<protein>
    <submittedName>
        <fullName evidence="9">Serine/threonine protein kinase</fullName>
    </submittedName>
</protein>
<feature type="transmembrane region" description="Helical" evidence="7">
    <location>
        <begin position="550"/>
        <end position="567"/>
    </location>
</feature>
<keyword evidence="7" id="KW-0812">Transmembrane</keyword>
<evidence type="ECO:0000256" key="4">
    <source>
        <dbReference type="ARBA" id="ARBA00022840"/>
    </source>
</evidence>
<evidence type="ECO:0000256" key="2">
    <source>
        <dbReference type="ARBA" id="ARBA00022741"/>
    </source>
</evidence>
<evidence type="ECO:0000259" key="8">
    <source>
        <dbReference type="PROSITE" id="PS50011"/>
    </source>
</evidence>
<keyword evidence="9" id="KW-0723">Serine/threonine-protein kinase</keyword>
<dbReference type="PROSITE" id="PS00107">
    <property type="entry name" value="PROTEIN_KINASE_ATP"/>
    <property type="match status" value="1"/>
</dbReference>
<feature type="binding site" evidence="5">
    <location>
        <position position="51"/>
    </location>
    <ligand>
        <name>ATP</name>
        <dbReference type="ChEBI" id="CHEBI:30616"/>
    </ligand>
</feature>
<evidence type="ECO:0000313" key="9">
    <source>
        <dbReference type="EMBL" id="MBI5170506.1"/>
    </source>
</evidence>
<dbReference type="Proteomes" id="UP000696931">
    <property type="component" value="Unassembled WGS sequence"/>
</dbReference>
<organism evidence="9 10">
    <name type="scientific">Eiseniibacteriota bacterium</name>
    <dbReference type="NCBI Taxonomy" id="2212470"/>
    <lineage>
        <taxon>Bacteria</taxon>
        <taxon>Candidatus Eiseniibacteriota</taxon>
    </lineage>
</organism>
<accession>A0A933SDE8</accession>
<dbReference type="SMART" id="SM00220">
    <property type="entry name" value="S_TKc"/>
    <property type="match status" value="1"/>
</dbReference>
<keyword evidence="1" id="KW-0808">Transferase</keyword>
<dbReference type="CDD" id="cd14014">
    <property type="entry name" value="STKc_PknB_like"/>
    <property type="match status" value="1"/>
</dbReference>
<feature type="transmembrane region" description="Helical" evidence="7">
    <location>
        <begin position="619"/>
        <end position="637"/>
    </location>
</feature>
<dbReference type="Gene3D" id="1.10.510.10">
    <property type="entry name" value="Transferase(Phosphotransferase) domain 1"/>
    <property type="match status" value="1"/>
</dbReference>
<evidence type="ECO:0000256" key="6">
    <source>
        <dbReference type="SAM" id="MobiDB-lite"/>
    </source>
</evidence>
<feature type="transmembrane region" description="Helical" evidence="7">
    <location>
        <begin position="747"/>
        <end position="767"/>
    </location>
</feature>
<evidence type="ECO:0000313" key="10">
    <source>
        <dbReference type="Proteomes" id="UP000696931"/>
    </source>
</evidence>
<keyword evidence="7" id="KW-1133">Transmembrane helix</keyword>
<keyword evidence="2 5" id="KW-0547">Nucleotide-binding</keyword>
<keyword evidence="7" id="KW-0472">Membrane</keyword>
<dbReference type="PROSITE" id="PS50011">
    <property type="entry name" value="PROTEIN_KINASE_DOM"/>
    <property type="match status" value="1"/>
</dbReference>
<evidence type="ECO:0000256" key="7">
    <source>
        <dbReference type="SAM" id="Phobius"/>
    </source>
</evidence>
<feature type="transmembrane region" description="Helical" evidence="7">
    <location>
        <begin position="669"/>
        <end position="693"/>
    </location>
</feature>
<dbReference type="InterPro" id="IPR017441">
    <property type="entry name" value="Protein_kinase_ATP_BS"/>
</dbReference>
<dbReference type="SUPFAM" id="SSF56112">
    <property type="entry name" value="Protein kinase-like (PK-like)"/>
    <property type="match status" value="1"/>
</dbReference>
<dbReference type="InterPro" id="IPR000719">
    <property type="entry name" value="Prot_kinase_dom"/>
</dbReference>
<sequence>MTPSTPNQPARHLPGEMIAGRYRVVALLGRGGMGEVYRADDLKLGEPVALKFLPERFETDSALRDRLLGEARLARQVAHPNVCRVYDVGEVDGRLFLSMEYVDGEDLATLLRRIGRLPNEKALQLARQMCAGLQVAHELGIVHRDLKPSNIMIDGRGRARITDFGLAAIAESLGGAEMAAGTPAYMAPEQMEGREVTVRSDVYALGLVLYELFTGAPAFEGRTAAELLDAKRSRTPSSPSQLAPGTDPLVERVLLRCLSPDPAARPASAADVARALPGGDPLAAAIAAGETPSPEMIAEAAEEDPTGVRKAWTYLAVFAACMITLIALAPRYSLIRRVPIEKPPAVLVDRAREISTQLGWTAPPRDEWSVLMSDSRQAPWLGRKFGKDSVTAHLQRSRGGSLRLVYRRSPWIMRPLNGEAFAPGVEDPPLVQPGMLRIDVDGSGRLMTLLAVPSPHDSTAPPAVEPNPAQLFALAGLDTAAFTPVAPEWTPPSFADRRLAWAGRVPGDTAIALRVEAAWHRGHPVLFRLIHPWIAMPASAPSRAAGQRAIAPWILWIVVLGLLFLAARQARLNLASGRADARGALRFSVATGALLFARLMLSLHWNADPNFLGPRLLTAVARASLMSLIMGSLYLTLEPILRGTRPVVLVSWMRLLDGRFRDARVGRDLLAGFAWAAALHLFGVVAVLASIRFTHQPIDPVVVDNSGAQTDALMGTAWSIVVLLGAPITALQMSLSMAAVLGLCTRVFRGNTALSMAGAIAFGMLMMGGNANGIGGLILQVVSVTVLAMLMVRMGLVAMLACCSVLFALPTIPLVFPGESWYWNTTAVMLGCLAALAAWGLHAARSHRALVRAVEGGTYAPRATHAGTHAPFAATRRTPPPASRQPISELPTRISPPPAHGDASEAETRLSPPPPDPPRD</sequence>
<keyword evidence="4 5" id="KW-0067">ATP-binding</keyword>
<dbReference type="PANTHER" id="PTHR43289:SF6">
    <property type="entry name" value="SERINE_THREONINE-PROTEIN KINASE NEKL-3"/>
    <property type="match status" value="1"/>
</dbReference>
<dbReference type="Gene3D" id="3.30.200.20">
    <property type="entry name" value="Phosphorylase Kinase, domain 1"/>
    <property type="match status" value="1"/>
</dbReference>
<feature type="region of interest" description="Disordered" evidence="6">
    <location>
        <begin position="862"/>
        <end position="920"/>
    </location>
</feature>
<gene>
    <name evidence="9" type="ORF">HZA61_13545</name>
</gene>
<feature type="compositionally biased region" description="Pro residues" evidence="6">
    <location>
        <begin position="911"/>
        <end position="920"/>
    </location>
</feature>